<dbReference type="InterPro" id="IPR036390">
    <property type="entry name" value="WH_DNA-bd_sf"/>
</dbReference>
<dbReference type="InterPro" id="IPR036388">
    <property type="entry name" value="WH-like_DNA-bd_sf"/>
</dbReference>
<dbReference type="GO" id="GO:0090575">
    <property type="term" value="C:RNA polymerase II transcription regulator complex"/>
    <property type="evidence" value="ECO:0007669"/>
    <property type="project" value="TreeGrafter"/>
</dbReference>
<evidence type="ECO:0000256" key="4">
    <source>
        <dbReference type="ARBA" id="ARBA00023163"/>
    </source>
</evidence>
<gene>
    <name evidence="9" type="ORF">SADUNF_Sadunf05G0180200</name>
</gene>
<comment type="similarity">
    <text evidence="1 6">Belongs to the E2F/DP family.</text>
</comment>
<feature type="region of interest" description="Disordered" evidence="7">
    <location>
        <begin position="1"/>
        <end position="30"/>
    </location>
</feature>
<evidence type="ECO:0000313" key="9">
    <source>
        <dbReference type="EMBL" id="KAF9683131.1"/>
    </source>
</evidence>
<dbReference type="GO" id="GO:0000981">
    <property type="term" value="F:DNA-binding transcription factor activity, RNA polymerase II-specific"/>
    <property type="evidence" value="ECO:0007669"/>
    <property type="project" value="TreeGrafter"/>
</dbReference>
<dbReference type="OrthoDB" id="1743261at2759"/>
<evidence type="ECO:0000256" key="5">
    <source>
        <dbReference type="ARBA" id="ARBA00023306"/>
    </source>
</evidence>
<sequence length="222" mass="25204">MDLANHSPRKLGTKSEGDNPEFQTTRDATIPAQSDMVTDLTLAVTERLDAGMLTKKFVKLTQEAQDGTIDLKKNCRSVGGMEKESFMCYARMLLNKRIELLTLEGSHKVQKRRIYDTTNILEGIGFIEEYFKKPYALEVIRLIFFRAFSLLTAFHSLLKLKVCTLQSSNEVSRSDGIKYCQPLMLPADIEDFASWMASSSLLQRTSRELHDVNENQAAGRIR</sequence>
<proteinExistence type="inferred from homology"/>
<evidence type="ECO:0000256" key="1">
    <source>
        <dbReference type="ARBA" id="ARBA00010940"/>
    </source>
</evidence>
<accession>A0A835KBY3</accession>
<keyword evidence="5" id="KW-0131">Cell cycle</keyword>
<evidence type="ECO:0000256" key="3">
    <source>
        <dbReference type="ARBA" id="ARBA00023125"/>
    </source>
</evidence>
<dbReference type="EMBL" id="JADGMS010000005">
    <property type="protein sequence ID" value="KAF9683131.1"/>
    <property type="molecule type" value="Genomic_DNA"/>
</dbReference>
<dbReference type="SUPFAM" id="SSF46785">
    <property type="entry name" value="Winged helix' DNA-binding domain"/>
    <property type="match status" value="1"/>
</dbReference>
<feature type="compositionally biased region" description="Polar residues" evidence="7">
    <location>
        <begin position="21"/>
        <end position="30"/>
    </location>
</feature>
<keyword evidence="6" id="KW-0539">Nucleus</keyword>
<organism evidence="9 10">
    <name type="scientific">Salix dunnii</name>
    <dbReference type="NCBI Taxonomy" id="1413687"/>
    <lineage>
        <taxon>Eukaryota</taxon>
        <taxon>Viridiplantae</taxon>
        <taxon>Streptophyta</taxon>
        <taxon>Embryophyta</taxon>
        <taxon>Tracheophyta</taxon>
        <taxon>Spermatophyta</taxon>
        <taxon>Magnoliopsida</taxon>
        <taxon>eudicotyledons</taxon>
        <taxon>Gunneridae</taxon>
        <taxon>Pentapetalae</taxon>
        <taxon>rosids</taxon>
        <taxon>fabids</taxon>
        <taxon>Malpighiales</taxon>
        <taxon>Salicaceae</taxon>
        <taxon>Saliceae</taxon>
        <taxon>Salix</taxon>
    </lineage>
</organism>
<dbReference type="Pfam" id="PF02319">
    <property type="entry name" value="WHD_E2F_TDP"/>
    <property type="match status" value="1"/>
</dbReference>
<reference evidence="9 10" key="1">
    <citation type="submission" date="2020-10" db="EMBL/GenBank/DDBJ databases">
        <title>Plant Genome Project.</title>
        <authorList>
            <person name="Zhang R.-G."/>
        </authorList>
    </citation>
    <scope>NUCLEOTIDE SEQUENCE [LARGE SCALE GENOMIC DNA]</scope>
    <source>
        <strain evidence="9">FAFU-HL-1</strain>
        <tissue evidence="9">Leaf</tissue>
    </source>
</reference>
<dbReference type="GO" id="GO:0000978">
    <property type="term" value="F:RNA polymerase II cis-regulatory region sequence-specific DNA binding"/>
    <property type="evidence" value="ECO:0007669"/>
    <property type="project" value="InterPro"/>
</dbReference>
<dbReference type="InterPro" id="IPR003316">
    <property type="entry name" value="E2F_WHTH_DNA-bd_dom"/>
</dbReference>
<evidence type="ECO:0000256" key="6">
    <source>
        <dbReference type="RuleBase" id="RU003796"/>
    </source>
</evidence>
<dbReference type="AlphaFoldDB" id="A0A835KBY3"/>
<dbReference type="PANTHER" id="PTHR12081">
    <property type="entry name" value="TRANSCRIPTION FACTOR E2F"/>
    <property type="match status" value="1"/>
</dbReference>
<dbReference type="InterPro" id="IPR015633">
    <property type="entry name" value="E2F"/>
</dbReference>
<evidence type="ECO:0000256" key="2">
    <source>
        <dbReference type="ARBA" id="ARBA00023015"/>
    </source>
</evidence>
<keyword evidence="4 6" id="KW-0804">Transcription</keyword>
<protein>
    <recommendedName>
        <fullName evidence="8">E2F/DP family winged-helix DNA-binding domain-containing protein</fullName>
    </recommendedName>
</protein>
<evidence type="ECO:0000259" key="8">
    <source>
        <dbReference type="SMART" id="SM01372"/>
    </source>
</evidence>
<feature type="domain" description="E2F/DP family winged-helix DNA-binding" evidence="8">
    <location>
        <begin position="51"/>
        <end position="139"/>
    </location>
</feature>
<evidence type="ECO:0000256" key="7">
    <source>
        <dbReference type="SAM" id="MobiDB-lite"/>
    </source>
</evidence>
<comment type="caution">
    <text evidence="9">The sequence shown here is derived from an EMBL/GenBank/DDBJ whole genome shotgun (WGS) entry which is preliminary data.</text>
</comment>
<name>A0A835KBY3_9ROSI</name>
<dbReference type="Gene3D" id="1.10.10.10">
    <property type="entry name" value="Winged helix-like DNA-binding domain superfamily/Winged helix DNA-binding domain"/>
    <property type="match status" value="1"/>
</dbReference>
<keyword evidence="10" id="KW-1185">Reference proteome</keyword>
<evidence type="ECO:0000313" key="10">
    <source>
        <dbReference type="Proteomes" id="UP000657918"/>
    </source>
</evidence>
<keyword evidence="2 6" id="KW-0805">Transcription regulation</keyword>
<dbReference type="Proteomes" id="UP000657918">
    <property type="component" value="Unassembled WGS sequence"/>
</dbReference>
<keyword evidence="3 6" id="KW-0238">DNA-binding</keyword>
<comment type="subcellular location">
    <subcellularLocation>
        <location evidence="6">Nucleus</location>
    </subcellularLocation>
</comment>
<dbReference type="PANTHER" id="PTHR12081:SF18">
    <property type="entry name" value="TRANSCRIPTION FACTOR E2F2-RELATED"/>
    <property type="match status" value="1"/>
</dbReference>
<dbReference type="SMART" id="SM01372">
    <property type="entry name" value="E2F_TDP"/>
    <property type="match status" value="1"/>
</dbReference>